<evidence type="ECO:0000313" key="2">
    <source>
        <dbReference type="Proteomes" id="UP001189619"/>
    </source>
</evidence>
<reference evidence="1" key="1">
    <citation type="submission" date="2023-07" db="EMBL/GenBank/DDBJ databases">
        <authorList>
            <person name="Ivanov I."/>
            <person name="Teneva D."/>
            <person name="Stoikov I."/>
        </authorList>
    </citation>
    <scope>NUCLEOTIDE SEQUENCE</scope>
    <source>
        <strain evidence="1">4475</strain>
    </source>
</reference>
<dbReference type="Proteomes" id="UP001189619">
    <property type="component" value="Chromosome"/>
</dbReference>
<keyword evidence="2" id="KW-1185">Reference proteome</keyword>
<accession>A0AA48M9U6</accession>
<gene>
    <name evidence="1" type="ORF">BSPP4475_16395</name>
</gene>
<evidence type="ECO:0000313" key="1">
    <source>
        <dbReference type="EMBL" id="CAJ1003905.1"/>
    </source>
</evidence>
<proteinExistence type="predicted"/>
<dbReference type="RefSeq" id="WP_304414660.1">
    <property type="nucleotide sequence ID" value="NZ_OY569118.1"/>
</dbReference>
<dbReference type="EMBL" id="OY569118">
    <property type="protein sequence ID" value="CAJ1003905.1"/>
    <property type="molecule type" value="Genomic_DNA"/>
</dbReference>
<dbReference type="AlphaFoldDB" id="A0AA48M9U6"/>
<organism evidence="1 2">
    <name type="scientific">Brevibacillus aydinogluensis</name>
    <dbReference type="NCBI Taxonomy" id="927786"/>
    <lineage>
        <taxon>Bacteria</taxon>
        <taxon>Bacillati</taxon>
        <taxon>Bacillota</taxon>
        <taxon>Bacilli</taxon>
        <taxon>Bacillales</taxon>
        <taxon>Paenibacillaceae</taxon>
        <taxon>Brevibacillus</taxon>
    </lineage>
</organism>
<name>A0AA48M9U6_9BACL</name>
<sequence>MQIIKLERHEQFEQLKKGDLVVVEWKPSSLEYKNGRPITTNRIWGVNELNELILNRRTNSYFSIDMYLEGTSQAREAYLLTQ</sequence>
<protein>
    <submittedName>
        <fullName evidence="1">Uncharacterized protein</fullName>
    </submittedName>
</protein>
<dbReference type="KEGG" id="bayd:BSPP4475_16395"/>